<organism evidence="1">
    <name type="scientific">viral metagenome</name>
    <dbReference type="NCBI Taxonomy" id="1070528"/>
    <lineage>
        <taxon>unclassified sequences</taxon>
        <taxon>metagenomes</taxon>
        <taxon>organismal metagenomes</taxon>
    </lineage>
</organism>
<dbReference type="AlphaFoldDB" id="A0A6C0K2Z2"/>
<accession>A0A6C0K2Z2</accession>
<dbReference type="EMBL" id="MN740785">
    <property type="protein sequence ID" value="QHU11511.1"/>
    <property type="molecule type" value="Genomic_DNA"/>
</dbReference>
<sequence length="29" mass="3568">MFFFCQEPKNKKFSNTFYFLFLSNDILTP</sequence>
<name>A0A6C0K2Z2_9ZZZZ</name>
<evidence type="ECO:0000313" key="1">
    <source>
        <dbReference type="EMBL" id="QHU11511.1"/>
    </source>
</evidence>
<protein>
    <submittedName>
        <fullName evidence="1">Uncharacterized protein</fullName>
    </submittedName>
</protein>
<reference evidence="1" key="1">
    <citation type="journal article" date="2020" name="Nature">
        <title>Giant virus diversity and host interactions through global metagenomics.</title>
        <authorList>
            <person name="Schulz F."/>
            <person name="Roux S."/>
            <person name="Paez-Espino D."/>
            <person name="Jungbluth S."/>
            <person name="Walsh D.A."/>
            <person name="Denef V.J."/>
            <person name="McMahon K.D."/>
            <person name="Konstantinidis K.T."/>
            <person name="Eloe-Fadrosh E.A."/>
            <person name="Kyrpides N.C."/>
            <person name="Woyke T."/>
        </authorList>
    </citation>
    <scope>NUCLEOTIDE SEQUENCE</scope>
    <source>
        <strain evidence="1">GVMAG-S-1101169-75</strain>
    </source>
</reference>
<proteinExistence type="predicted"/>